<evidence type="ECO:0000256" key="5">
    <source>
        <dbReference type="ARBA" id="ARBA00023172"/>
    </source>
</evidence>
<dbReference type="EMBL" id="SMAA01000001">
    <property type="protein sequence ID" value="TCS82055.1"/>
    <property type="molecule type" value="Genomic_DNA"/>
</dbReference>
<keyword evidence="5 6" id="KW-0233">DNA recombination</keyword>
<organism evidence="7 8">
    <name type="scientific">Pectinatus cerevisiiphilus</name>
    <dbReference type="NCBI Taxonomy" id="86956"/>
    <lineage>
        <taxon>Bacteria</taxon>
        <taxon>Bacillati</taxon>
        <taxon>Bacillota</taxon>
        <taxon>Negativicutes</taxon>
        <taxon>Selenomonadales</taxon>
        <taxon>Selenomonadaceae</taxon>
        <taxon>Pectinatus</taxon>
    </lineage>
</organism>
<dbReference type="GO" id="GO:0004803">
    <property type="term" value="F:transposase activity"/>
    <property type="evidence" value="ECO:0007669"/>
    <property type="project" value="UniProtKB-UniRule"/>
</dbReference>
<gene>
    <name evidence="7" type="ORF">EDC37_101228</name>
</gene>
<name>A0A4R3KFX3_9FIRM</name>
<keyword evidence="3 6" id="KW-0815">Transposition</keyword>
<dbReference type="PANTHER" id="PTHR33217:SF7">
    <property type="entry name" value="TRANSPOSASE FOR INSERTION SEQUENCE ELEMENT IS1081"/>
    <property type="match status" value="1"/>
</dbReference>
<comment type="similarity">
    <text evidence="2 6">Belongs to the transposase mutator family.</text>
</comment>
<evidence type="ECO:0000313" key="8">
    <source>
        <dbReference type="Proteomes" id="UP000295188"/>
    </source>
</evidence>
<dbReference type="NCBIfam" id="NF033543">
    <property type="entry name" value="transpos_IS256"/>
    <property type="match status" value="1"/>
</dbReference>
<comment type="caution">
    <text evidence="7">The sequence shown here is derived from an EMBL/GenBank/DDBJ whole genome shotgun (WGS) entry which is preliminary data.</text>
</comment>
<dbReference type="AlphaFoldDB" id="A0A4R3KFX3"/>
<dbReference type="PANTHER" id="PTHR33217">
    <property type="entry name" value="TRANSPOSASE FOR INSERTION SEQUENCE ELEMENT IS1081"/>
    <property type="match status" value="1"/>
</dbReference>
<dbReference type="GO" id="GO:0003677">
    <property type="term" value="F:DNA binding"/>
    <property type="evidence" value="ECO:0007669"/>
    <property type="project" value="UniProtKB-UniRule"/>
</dbReference>
<dbReference type="GO" id="GO:0006313">
    <property type="term" value="P:DNA transposition"/>
    <property type="evidence" value="ECO:0007669"/>
    <property type="project" value="UniProtKB-UniRule"/>
</dbReference>
<reference evidence="7 8" key="1">
    <citation type="submission" date="2019-03" db="EMBL/GenBank/DDBJ databases">
        <title>Genomic Encyclopedia of Type Strains, Phase IV (KMG-IV): sequencing the most valuable type-strain genomes for metagenomic binning, comparative biology and taxonomic classification.</title>
        <authorList>
            <person name="Goeker M."/>
        </authorList>
    </citation>
    <scope>NUCLEOTIDE SEQUENCE [LARGE SCALE GENOMIC DNA]</scope>
    <source>
        <strain evidence="7 8">DSM 20467</strain>
    </source>
</reference>
<evidence type="ECO:0000313" key="7">
    <source>
        <dbReference type="EMBL" id="TCS82055.1"/>
    </source>
</evidence>
<keyword evidence="4 6" id="KW-0238">DNA-binding</keyword>
<sequence length="300" mass="34808">MALLQLIQEAYINGVSTRKIEKLAKSLGIDSISRGQVSQITKELNAQVETFRNRPLQKEYSVLWVDALYEKIRYDHRVQNMAVAVVIGLDKKGHRDVLAVEPMQEESADTYKAVFEKLKQRGLVNAWLVVSDAHKGLVKAINESFLQCAWQRCKVHFMRNILAYIPAKKKEWFAGRLKQIWLQPDYNSAKTYAHSFIESTEKSYPEATEVLEDGLEDSLQFYSFAPIDFRKIASTNMLERLNREIRRRTTVVGIFPSMDSYIRLVVTYLIEYSEDWSMSHCYINPNTLQQVKEKRQKSVA</sequence>
<proteinExistence type="inferred from homology"/>
<comment type="function">
    <text evidence="1 6">Required for the transposition of the insertion element.</text>
</comment>
<evidence type="ECO:0000256" key="2">
    <source>
        <dbReference type="ARBA" id="ARBA00010961"/>
    </source>
</evidence>
<evidence type="ECO:0000256" key="1">
    <source>
        <dbReference type="ARBA" id="ARBA00002190"/>
    </source>
</evidence>
<dbReference type="InterPro" id="IPR001207">
    <property type="entry name" value="Transposase_mutator"/>
</dbReference>
<dbReference type="Pfam" id="PF00872">
    <property type="entry name" value="Transposase_mut"/>
    <property type="match status" value="1"/>
</dbReference>
<evidence type="ECO:0000256" key="3">
    <source>
        <dbReference type="ARBA" id="ARBA00022578"/>
    </source>
</evidence>
<protein>
    <recommendedName>
        <fullName evidence="6">Mutator family transposase</fullName>
    </recommendedName>
</protein>
<keyword evidence="6" id="KW-0814">Transposable element</keyword>
<evidence type="ECO:0000256" key="6">
    <source>
        <dbReference type="RuleBase" id="RU365089"/>
    </source>
</evidence>
<dbReference type="Proteomes" id="UP000295188">
    <property type="component" value="Unassembled WGS sequence"/>
</dbReference>
<accession>A0A4R3KFX3</accession>
<evidence type="ECO:0000256" key="4">
    <source>
        <dbReference type="ARBA" id="ARBA00023125"/>
    </source>
</evidence>
<keyword evidence="8" id="KW-1185">Reference proteome</keyword>